<dbReference type="PROSITE" id="PS52015">
    <property type="entry name" value="TONB_CTD"/>
    <property type="match status" value="1"/>
</dbReference>
<keyword evidence="4" id="KW-1003">Cell membrane</keyword>
<dbReference type="GO" id="GO:0055085">
    <property type="term" value="P:transmembrane transport"/>
    <property type="evidence" value="ECO:0007669"/>
    <property type="project" value="InterPro"/>
</dbReference>
<keyword evidence="9 10" id="KW-0472">Membrane</keyword>
<evidence type="ECO:0000256" key="2">
    <source>
        <dbReference type="ARBA" id="ARBA00006555"/>
    </source>
</evidence>
<protein>
    <submittedName>
        <fullName evidence="12">TonB family protein</fullName>
    </submittedName>
</protein>
<keyword evidence="5" id="KW-0997">Cell inner membrane</keyword>
<dbReference type="AlphaFoldDB" id="A0A0D6EXJ6"/>
<reference evidence="13" key="1">
    <citation type="submission" date="2014-12" db="EMBL/GenBank/DDBJ databases">
        <authorList>
            <person name="Salcher M.M."/>
        </authorList>
    </citation>
    <scope>NUCLEOTIDE SEQUENCE [LARGE SCALE GENOMIC DNA]</scope>
    <source>
        <strain evidence="13">MMS-10A-171</strain>
    </source>
</reference>
<proteinExistence type="inferred from homology"/>
<dbReference type="InterPro" id="IPR006260">
    <property type="entry name" value="TonB/TolA_C"/>
</dbReference>
<evidence type="ECO:0000256" key="5">
    <source>
        <dbReference type="ARBA" id="ARBA00022519"/>
    </source>
</evidence>
<dbReference type="GO" id="GO:0031992">
    <property type="term" value="F:energy transducer activity"/>
    <property type="evidence" value="ECO:0007669"/>
    <property type="project" value="TreeGrafter"/>
</dbReference>
<sequence length="291" mass="33016">MSMDESIYKNNILKLSILLSFMLHFLAIQLIHFKPIKPFQNKFSQIEVILTNSKDNYQTDADVLAQSNSDKGGNTEKDIHKKTPLPTVTENKNTFQLNNRGNQAVEGRASSLSQEKIVKKDVQVLNEPKAVQQPKESKVINKSISKEDVLASASEISASDAALSNQISNFEKQPRRKYIGARTKEYKYALYAEAWRQKVETLGNMNYPEEAREKKFSGQLRMTVSLKPDGRIDNIEINQSSGFKILDEAAKKIVELGAPYATFPEDIRKEVDILSITRTWTFTKDEHLSSQ</sequence>
<keyword evidence="8 10" id="KW-1133">Transmembrane helix</keyword>
<evidence type="ECO:0000256" key="4">
    <source>
        <dbReference type="ARBA" id="ARBA00022475"/>
    </source>
</evidence>
<evidence type="ECO:0000313" key="13">
    <source>
        <dbReference type="Proteomes" id="UP000064007"/>
    </source>
</evidence>
<organism evidence="12 13">
    <name type="scientific">Candidatus Methylopumilus planktonicus</name>
    <dbReference type="NCBI Taxonomy" id="1581557"/>
    <lineage>
        <taxon>Bacteria</taxon>
        <taxon>Pseudomonadati</taxon>
        <taxon>Pseudomonadota</taxon>
        <taxon>Betaproteobacteria</taxon>
        <taxon>Nitrosomonadales</taxon>
        <taxon>Methylophilaceae</taxon>
        <taxon>Candidatus Methylopumilus</taxon>
    </lineage>
</organism>
<evidence type="ECO:0000256" key="1">
    <source>
        <dbReference type="ARBA" id="ARBA00004383"/>
    </source>
</evidence>
<evidence type="ECO:0000256" key="6">
    <source>
        <dbReference type="ARBA" id="ARBA00022692"/>
    </source>
</evidence>
<evidence type="ECO:0000256" key="8">
    <source>
        <dbReference type="ARBA" id="ARBA00022989"/>
    </source>
</evidence>
<dbReference type="InterPro" id="IPR037682">
    <property type="entry name" value="TonB_C"/>
</dbReference>
<dbReference type="EMBL" id="LN827929">
    <property type="protein sequence ID" value="CEZ20211.1"/>
    <property type="molecule type" value="Genomic_DNA"/>
</dbReference>
<dbReference type="PANTHER" id="PTHR33446">
    <property type="entry name" value="PROTEIN TONB-RELATED"/>
    <property type="match status" value="1"/>
</dbReference>
<feature type="transmembrane region" description="Helical" evidence="10">
    <location>
        <begin position="12"/>
        <end position="33"/>
    </location>
</feature>
<dbReference type="STRING" id="1581557.BN1208_1331"/>
<dbReference type="Pfam" id="PF03544">
    <property type="entry name" value="TonB_C"/>
    <property type="match status" value="1"/>
</dbReference>
<evidence type="ECO:0000256" key="9">
    <source>
        <dbReference type="ARBA" id="ARBA00023136"/>
    </source>
</evidence>
<evidence type="ECO:0000256" key="10">
    <source>
        <dbReference type="SAM" id="Phobius"/>
    </source>
</evidence>
<keyword evidence="3" id="KW-0813">Transport</keyword>
<accession>A0A0D6EXJ6</accession>
<comment type="subcellular location">
    <subcellularLocation>
        <location evidence="1">Cell inner membrane</location>
        <topology evidence="1">Single-pass membrane protein</topology>
        <orientation evidence="1">Periplasmic side</orientation>
    </subcellularLocation>
</comment>
<dbReference type="GO" id="GO:0015031">
    <property type="term" value="P:protein transport"/>
    <property type="evidence" value="ECO:0007669"/>
    <property type="project" value="UniProtKB-KW"/>
</dbReference>
<dbReference type="Proteomes" id="UP000064007">
    <property type="component" value="Chromosome 1"/>
</dbReference>
<dbReference type="KEGG" id="mbat:BN1208_1331"/>
<keyword evidence="6 10" id="KW-0812">Transmembrane</keyword>
<evidence type="ECO:0000259" key="11">
    <source>
        <dbReference type="PROSITE" id="PS52015"/>
    </source>
</evidence>
<evidence type="ECO:0000256" key="3">
    <source>
        <dbReference type="ARBA" id="ARBA00022448"/>
    </source>
</evidence>
<dbReference type="GO" id="GO:0098797">
    <property type="term" value="C:plasma membrane protein complex"/>
    <property type="evidence" value="ECO:0007669"/>
    <property type="project" value="TreeGrafter"/>
</dbReference>
<comment type="similarity">
    <text evidence="2">Belongs to the TonB family.</text>
</comment>
<dbReference type="NCBIfam" id="TIGR01352">
    <property type="entry name" value="tonB_Cterm"/>
    <property type="match status" value="1"/>
</dbReference>
<dbReference type="SUPFAM" id="SSF74653">
    <property type="entry name" value="TolA/TonB C-terminal domain"/>
    <property type="match status" value="1"/>
</dbReference>
<dbReference type="HOGENOM" id="CLU_052089_0_0_4"/>
<keyword evidence="13" id="KW-1185">Reference proteome</keyword>
<dbReference type="OrthoDB" id="9803361at2"/>
<feature type="domain" description="TonB C-terminal" evidence="11">
    <location>
        <begin position="192"/>
        <end position="291"/>
    </location>
</feature>
<dbReference type="PANTHER" id="PTHR33446:SF11">
    <property type="entry name" value="TONB3"/>
    <property type="match status" value="1"/>
</dbReference>
<gene>
    <name evidence="12" type="ORF">BN1208_1331</name>
</gene>
<keyword evidence="7" id="KW-0653">Protein transport</keyword>
<dbReference type="Gene3D" id="3.30.1150.10">
    <property type="match status" value="1"/>
</dbReference>
<dbReference type="InterPro" id="IPR051045">
    <property type="entry name" value="TonB-dependent_transducer"/>
</dbReference>
<evidence type="ECO:0000256" key="7">
    <source>
        <dbReference type="ARBA" id="ARBA00022927"/>
    </source>
</evidence>
<evidence type="ECO:0000313" key="12">
    <source>
        <dbReference type="EMBL" id="CEZ20211.1"/>
    </source>
</evidence>
<name>A0A0D6EXJ6_9PROT</name>